<feature type="compositionally biased region" description="Basic and acidic residues" evidence="1">
    <location>
        <begin position="1"/>
        <end position="17"/>
    </location>
</feature>
<dbReference type="InterPro" id="IPR003812">
    <property type="entry name" value="Fido"/>
</dbReference>
<organism evidence="3 4">
    <name type="scientific">Amycolatopsis thermalba</name>
    <dbReference type="NCBI Taxonomy" id="944492"/>
    <lineage>
        <taxon>Bacteria</taxon>
        <taxon>Bacillati</taxon>
        <taxon>Actinomycetota</taxon>
        <taxon>Actinomycetes</taxon>
        <taxon>Pseudonocardiales</taxon>
        <taxon>Pseudonocardiaceae</taxon>
        <taxon>Amycolatopsis</taxon>
    </lineage>
</organism>
<sequence length="140" mass="15002">MTLRLTEEQERARDARRGAGCQQARGGGARGGADRRGQGVPRGPGPKEHVGLLDSAAHRPQVSVMGQDAYPGLHEKAAVLLESIVRNPPLIDGNKRLGWMAVFVFHGLNGADPEAAEHLARWTRPGVTPLRDPAGFRFGA</sequence>
<accession>A0ABY4P661</accession>
<dbReference type="Pfam" id="PF02661">
    <property type="entry name" value="Fic"/>
    <property type="match status" value="1"/>
</dbReference>
<dbReference type="EMBL" id="CP091196">
    <property type="protein sequence ID" value="UQS27940.1"/>
    <property type="molecule type" value="Genomic_DNA"/>
</dbReference>
<proteinExistence type="predicted"/>
<reference evidence="3" key="1">
    <citation type="submission" date="2022-01" db="EMBL/GenBank/DDBJ databases">
        <title>PSI-footprinting approach for the identification of protein synthesis inhibitor producers.</title>
        <authorList>
            <person name="Handel F."/>
            <person name="Kulik A."/>
            <person name="Wex K.W."/>
            <person name="Berscheid A."/>
            <person name="Saur J.S."/>
            <person name="Winkler A."/>
            <person name="Wibberg D."/>
            <person name="Kalinowski J."/>
            <person name="Broetz-Oesterhelt H."/>
            <person name="Mast Y."/>
        </authorList>
    </citation>
    <scope>NUCLEOTIDE SEQUENCE</scope>
    <source>
        <strain evidence="3">KNN 49.3e</strain>
    </source>
</reference>
<protein>
    <submittedName>
        <fullName evidence="3">Fic family protein</fullName>
    </submittedName>
</protein>
<gene>
    <name evidence="3" type="ORF">L1857_21405</name>
</gene>
<feature type="region of interest" description="Disordered" evidence="1">
    <location>
        <begin position="1"/>
        <end position="51"/>
    </location>
</feature>
<evidence type="ECO:0000313" key="3">
    <source>
        <dbReference type="EMBL" id="UQS27940.1"/>
    </source>
</evidence>
<name>A0ABY4P661_9PSEU</name>
<feature type="domain" description="Fido" evidence="2">
    <location>
        <begin position="47"/>
        <end position="105"/>
    </location>
</feature>
<evidence type="ECO:0000259" key="2">
    <source>
        <dbReference type="Pfam" id="PF02661"/>
    </source>
</evidence>
<dbReference type="Gene3D" id="1.20.120.1870">
    <property type="entry name" value="Fic/DOC protein, Fido domain"/>
    <property type="match status" value="1"/>
</dbReference>
<evidence type="ECO:0000313" key="4">
    <source>
        <dbReference type="Proteomes" id="UP000830158"/>
    </source>
</evidence>
<dbReference type="InterPro" id="IPR053737">
    <property type="entry name" value="Type_II_TA_Toxin"/>
</dbReference>
<dbReference type="Proteomes" id="UP000830158">
    <property type="component" value="Chromosome"/>
</dbReference>
<keyword evidence="4" id="KW-1185">Reference proteome</keyword>
<evidence type="ECO:0000256" key="1">
    <source>
        <dbReference type="SAM" id="MobiDB-lite"/>
    </source>
</evidence>